<keyword evidence="4" id="KW-0808">Transferase</keyword>
<evidence type="ECO:0000313" key="11">
    <source>
        <dbReference type="Proteomes" id="UP000654922"/>
    </source>
</evidence>
<dbReference type="SUPFAM" id="SSF48264">
    <property type="entry name" value="Cytochrome P450"/>
    <property type="match status" value="1"/>
</dbReference>
<dbReference type="PANTHER" id="PTHR46300">
    <property type="entry name" value="P450, PUTATIVE (EUROFUNG)-RELATED-RELATED"/>
    <property type="match status" value="1"/>
</dbReference>
<evidence type="ECO:0000256" key="3">
    <source>
        <dbReference type="ARBA" id="ARBA00022617"/>
    </source>
</evidence>
<proteinExistence type="inferred from homology"/>
<comment type="caution">
    <text evidence="10">The sequence shown here is derived from an EMBL/GenBank/DDBJ whole genome shotgun (WGS) entry which is preliminary data.</text>
</comment>
<dbReference type="Proteomes" id="UP000654922">
    <property type="component" value="Unassembled WGS sequence"/>
</dbReference>
<evidence type="ECO:0000313" key="10">
    <source>
        <dbReference type="EMBL" id="KAF7173846.1"/>
    </source>
</evidence>
<dbReference type="GO" id="GO:0044283">
    <property type="term" value="P:small molecule biosynthetic process"/>
    <property type="evidence" value="ECO:0007669"/>
    <property type="project" value="UniProtKB-ARBA"/>
</dbReference>
<organism evidence="10 11">
    <name type="scientific">Aspergillus felis</name>
    <dbReference type="NCBI Taxonomy" id="1287682"/>
    <lineage>
        <taxon>Eukaryota</taxon>
        <taxon>Fungi</taxon>
        <taxon>Dikarya</taxon>
        <taxon>Ascomycota</taxon>
        <taxon>Pezizomycotina</taxon>
        <taxon>Eurotiomycetes</taxon>
        <taxon>Eurotiomycetidae</taxon>
        <taxon>Eurotiales</taxon>
        <taxon>Aspergillaceae</taxon>
        <taxon>Aspergillus</taxon>
        <taxon>Aspergillus subgen. Fumigati</taxon>
    </lineage>
</organism>
<evidence type="ECO:0008006" key="12">
    <source>
        <dbReference type="Google" id="ProtNLM"/>
    </source>
</evidence>
<dbReference type="InterPro" id="IPR001128">
    <property type="entry name" value="Cyt_P450"/>
</dbReference>
<comment type="cofactor">
    <cofactor evidence="1 9">
        <name>heme</name>
        <dbReference type="ChEBI" id="CHEBI:30413"/>
    </cofactor>
</comment>
<keyword evidence="5 9" id="KW-0479">Metal-binding</keyword>
<evidence type="ECO:0000256" key="2">
    <source>
        <dbReference type="ARBA" id="ARBA00010617"/>
    </source>
</evidence>
<gene>
    <name evidence="10" type="ORF">CNMCM5623_006107</name>
</gene>
<evidence type="ECO:0000256" key="1">
    <source>
        <dbReference type="ARBA" id="ARBA00001971"/>
    </source>
</evidence>
<evidence type="ECO:0000256" key="6">
    <source>
        <dbReference type="ARBA" id="ARBA00023002"/>
    </source>
</evidence>
<dbReference type="NCBIfam" id="TIGR03429">
    <property type="entry name" value="arom_pren_DMATS"/>
    <property type="match status" value="1"/>
</dbReference>
<dbReference type="InterPro" id="IPR017795">
    <property type="entry name" value="ABBA_NscD-like"/>
</dbReference>
<dbReference type="GO" id="GO:0005506">
    <property type="term" value="F:iron ion binding"/>
    <property type="evidence" value="ECO:0007669"/>
    <property type="project" value="InterPro"/>
</dbReference>
<dbReference type="Pfam" id="PF11991">
    <property type="entry name" value="Trp_DMAT"/>
    <property type="match status" value="1"/>
</dbReference>
<evidence type="ECO:0000256" key="4">
    <source>
        <dbReference type="ARBA" id="ARBA00022679"/>
    </source>
</evidence>
<dbReference type="OrthoDB" id="5392033at2759"/>
<name>A0A8H6QIQ2_9EURO</name>
<dbReference type="PANTHER" id="PTHR46300:SF1">
    <property type="entry name" value="P450, PUTATIVE (EUROFUNG)-RELATED"/>
    <property type="match status" value="1"/>
</dbReference>
<dbReference type="GO" id="GO:0020037">
    <property type="term" value="F:heme binding"/>
    <property type="evidence" value="ECO:0007669"/>
    <property type="project" value="InterPro"/>
</dbReference>
<dbReference type="CDD" id="cd13929">
    <property type="entry name" value="PT-DMATS_CymD"/>
    <property type="match status" value="1"/>
</dbReference>
<dbReference type="Pfam" id="PF00067">
    <property type="entry name" value="p450"/>
    <property type="match status" value="1"/>
</dbReference>
<evidence type="ECO:0000256" key="9">
    <source>
        <dbReference type="PIRSR" id="PIRSR602401-1"/>
    </source>
</evidence>
<evidence type="ECO:0000256" key="7">
    <source>
        <dbReference type="ARBA" id="ARBA00023004"/>
    </source>
</evidence>
<dbReference type="GO" id="GO:0016705">
    <property type="term" value="F:oxidoreductase activity, acting on paired donors, with incorporation or reduction of molecular oxygen"/>
    <property type="evidence" value="ECO:0007669"/>
    <property type="project" value="InterPro"/>
</dbReference>
<dbReference type="AlphaFoldDB" id="A0A8H6QIQ2"/>
<dbReference type="GO" id="GO:0004497">
    <property type="term" value="F:monooxygenase activity"/>
    <property type="evidence" value="ECO:0007669"/>
    <property type="project" value="UniProtKB-KW"/>
</dbReference>
<dbReference type="InterPro" id="IPR036396">
    <property type="entry name" value="Cyt_P450_sf"/>
</dbReference>
<reference evidence="10" key="1">
    <citation type="submission" date="2020-06" db="EMBL/GenBank/DDBJ databases">
        <title>Draft genome sequences of strains closely related to Aspergillus parafelis and Aspergillus hiratsukae.</title>
        <authorList>
            <person name="Dos Santos R.A.C."/>
            <person name="Rivero-Menendez O."/>
            <person name="Steenwyk J.L."/>
            <person name="Mead M.E."/>
            <person name="Goldman G.H."/>
            <person name="Alastruey-Izquierdo A."/>
            <person name="Rokas A."/>
        </authorList>
    </citation>
    <scope>NUCLEOTIDE SEQUENCE</scope>
    <source>
        <strain evidence="10">CNM-CM5623</strain>
    </source>
</reference>
<evidence type="ECO:0000256" key="5">
    <source>
        <dbReference type="ARBA" id="ARBA00022723"/>
    </source>
</evidence>
<dbReference type="SFLD" id="SFLDS00036">
    <property type="entry name" value="Aromatic_Prenyltransferase"/>
    <property type="match status" value="1"/>
</dbReference>
<evidence type="ECO:0000256" key="8">
    <source>
        <dbReference type="ARBA" id="ARBA00023033"/>
    </source>
</evidence>
<keyword evidence="7 9" id="KW-0408">Iron</keyword>
<dbReference type="CDD" id="cd11065">
    <property type="entry name" value="CYP64-like"/>
    <property type="match status" value="1"/>
</dbReference>
<dbReference type="GO" id="GO:0016765">
    <property type="term" value="F:transferase activity, transferring alkyl or aryl (other than methyl) groups"/>
    <property type="evidence" value="ECO:0007669"/>
    <property type="project" value="InterPro"/>
</dbReference>
<sequence>MTVTAKLNLEGNKETRASAQREPITGNNILSGFKAFRTDDEAQWWTKTAPIFTKCMESAGYNPQLLRQYLEFYHYRILPALGPYPQRFLSAISHTGLPVEFSVNYQQHGGGPVVRIAFEPMSTQSGTEKDPYNQEPVEGFLQSLLSECGLKDFDDRLFKHFASEHTVNEAEKAMLRGTPVERILNSQLAFGLDFKEGNIVVKGYSFPGLKCQASGKSFSKLLGESIRKLQGVMNCDAAFSNVDDFMTDIDGYNQLTFFSWDATNPQKSRLKLYGVSNCVTWRMIERIWTLDCRAQRPSDAKGLHHLRQLWDLLAIQEGEKKFDNDFDDDYTKAHKESPMCWNYELRPEDPLPYSKFYFPVHGENDLKVAKALAQYFEILGWKELSRSYLSSVQSLLGRNYSSRPEFTIAKDYATQGSHMALLPHGARWKAHRSVLHSLFNVHMTRGYRDMQDLETRHLLSDLLETNDFADLITRYTSSLIFSLNYGKRLVRADEAEIQDMKGFLADYASIMSDFRCVIVESFPFLDGLLPKWLAPWKSRAPEVHNREKEFYIRQMTEAQRRSGWNWAKGALETRDAQAMPQGELAYLLGILNEAGSETMSSALTTFFLACSLHPHAVEKAHKELDAVVGGSRLPNHEDIDDLPYIKGFVKEVLRWRPVAPAGLPHATIEDDEYMGYRIPKGAIVVANSWSLEQDEQVFDEPSCFKPERWVQNPELPLSAFGHGRRICSGQLLAMDALFLAMSRLLWGFHILQGGDGGWTNMAKMTQELVSRPVDFKVRFEARSPMHATIIKEGRPVTDQSARTAHVQDI</sequence>
<dbReference type="Gene3D" id="1.10.630.10">
    <property type="entry name" value="Cytochrome P450"/>
    <property type="match status" value="1"/>
</dbReference>
<protein>
    <recommendedName>
        <fullName evidence="12">Cytochrome P450</fullName>
    </recommendedName>
</protein>
<dbReference type="EMBL" id="JACBAE010001046">
    <property type="protein sequence ID" value="KAF7173846.1"/>
    <property type="molecule type" value="Genomic_DNA"/>
</dbReference>
<keyword evidence="3 9" id="KW-0349">Heme</keyword>
<dbReference type="InterPro" id="IPR002401">
    <property type="entry name" value="Cyt_P450_E_grp-I"/>
</dbReference>
<feature type="binding site" description="axial binding residue" evidence="9">
    <location>
        <position position="727"/>
    </location>
    <ligand>
        <name>heme</name>
        <dbReference type="ChEBI" id="CHEBI:30413"/>
    </ligand>
    <ligandPart>
        <name>Fe</name>
        <dbReference type="ChEBI" id="CHEBI:18248"/>
    </ligandPart>
</feature>
<keyword evidence="6" id="KW-0560">Oxidoreductase</keyword>
<dbReference type="GO" id="GO:0009820">
    <property type="term" value="P:alkaloid metabolic process"/>
    <property type="evidence" value="ECO:0007669"/>
    <property type="project" value="InterPro"/>
</dbReference>
<accession>A0A8H6QIQ2</accession>
<dbReference type="PRINTS" id="PR00463">
    <property type="entry name" value="EP450I"/>
</dbReference>
<comment type="similarity">
    <text evidence="2">Belongs to the cytochrome P450 family.</text>
</comment>
<keyword evidence="8" id="KW-0503">Monooxygenase</keyword>
<dbReference type="InterPro" id="IPR033964">
    <property type="entry name" value="ABBA"/>
</dbReference>
<dbReference type="InterPro" id="IPR050364">
    <property type="entry name" value="Cytochrome_P450_fung"/>
</dbReference>